<dbReference type="RefSeq" id="WP_089002994.1">
    <property type="nucleotide sequence ID" value="NZ_LT607733.1"/>
</dbReference>
<evidence type="ECO:0000313" key="2">
    <source>
        <dbReference type="EMBL" id="SCG19553.1"/>
    </source>
</evidence>
<dbReference type="InterPro" id="IPR004013">
    <property type="entry name" value="PHP_dom"/>
</dbReference>
<dbReference type="AlphaFoldDB" id="A0A1C5GIA9"/>
<dbReference type="SMART" id="SM00481">
    <property type="entry name" value="POLIIIAc"/>
    <property type="match status" value="1"/>
</dbReference>
<reference evidence="2 3" key="1">
    <citation type="submission" date="2016-06" db="EMBL/GenBank/DDBJ databases">
        <authorList>
            <person name="Kjaerup R.B."/>
            <person name="Dalgaard T.S."/>
            <person name="Juul-Madsen H.R."/>
        </authorList>
    </citation>
    <scope>NUCLEOTIDE SEQUENCE [LARGE SCALE GENOMIC DNA]</scope>
    <source>
        <strain evidence="2 3">DSM 43913</strain>
    </source>
</reference>
<accession>A0A1C5GIA9</accession>
<evidence type="ECO:0000313" key="3">
    <source>
        <dbReference type="Proteomes" id="UP000198251"/>
    </source>
</evidence>
<dbReference type="Pfam" id="PF02811">
    <property type="entry name" value="PHP"/>
    <property type="match status" value="1"/>
</dbReference>
<protein>
    <submittedName>
        <fullName evidence="2">Putative hydrolase</fullName>
    </submittedName>
</protein>
<dbReference type="GO" id="GO:0005829">
    <property type="term" value="C:cytosol"/>
    <property type="evidence" value="ECO:0007669"/>
    <property type="project" value="TreeGrafter"/>
</dbReference>
<keyword evidence="3" id="KW-1185">Reference proteome</keyword>
<dbReference type="InterPro" id="IPR016195">
    <property type="entry name" value="Pol/histidinol_Pase-like"/>
</dbReference>
<dbReference type="SUPFAM" id="SSF47802">
    <property type="entry name" value="DNA polymerase beta, N-terminal domain-like"/>
    <property type="match status" value="1"/>
</dbReference>
<gene>
    <name evidence="2" type="ORF">GA0070610_5933</name>
</gene>
<name>A0A1C5GIA9_MICEH</name>
<sequence>MSARDPIADLRRIAFLLERANEATYRVRAFRSAATALAALPGSEVAERARTGKLTELSGVGDVTARCVAESLAGEEPVYLRRLLATEGTDLDAAATALRTALRGDCHTHSDWSDGGSPIEEMALAAVELGHEYVVLTDHSPRLKVARGLTADRLRRQLDHVAKVNEALPEGFRILTGIEVDILADGSLDQDEELLARLDVVVGSVHSGLNDERAKMTRRMLTAIANPHLDILGHCTGRMVSSRPAGVKGPGDRAHRPRTRAESDFDADAVFAACTEHGVAVEINSRPERQDPPKRLIRRALEAGCDFAIDTDAHAPGQLDWQRFGCERAALCGVPADRVVNTWDADRLMDWARAHATG</sequence>
<dbReference type="GeneID" id="95805571"/>
<dbReference type="SUPFAM" id="SSF89550">
    <property type="entry name" value="PHP domain-like"/>
    <property type="match status" value="1"/>
</dbReference>
<feature type="domain" description="Polymerase/histidinol phosphatase N-terminal" evidence="1">
    <location>
        <begin position="104"/>
        <end position="184"/>
    </location>
</feature>
<dbReference type="InterPro" id="IPR010996">
    <property type="entry name" value="HHH_MUS81"/>
</dbReference>
<dbReference type="GO" id="GO:0042578">
    <property type="term" value="F:phosphoric ester hydrolase activity"/>
    <property type="evidence" value="ECO:0007669"/>
    <property type="project" value="TreeGrafter"/>
</dbReference>
<dbReference type="InterPro" id="IPR017078">
    <property type="entry name" value="UCP036978_PHPhdr"/>
</dbReference>
<dbReference type="EMBL" id="LT607733">
    <property type="protein sequence ID" value="SCG19553.1"/>
    <property type="molecule type" value="Genomic_DNA"/>
</dbReference>
<dbReference type="GO" id="GO:0008270">
    <property type="term" value="F:zinc ion binding"/>
    <property type="evidence" value="ECO:0007669"/>
    <property type="project" value="TreeGrafter"/>
</dbReference>
<organism evidence="2 3">
    <name type="scientific">Micromonospora echinofusca</name>
    <dbReference type="NCBI Taxonomy" id="47858"/>
    <lineage>
        <taxon>Bacteria</taxon>
        <taxon>Bacillati</taxon>
        <taxon>Actinomycetota</taxon>
        <taxon>Actinomycetes</taxon>
        <taxon>Micromonosporales</taxon>
        <taxon>Micromonosporaceae</taxon>
        <taxon>Micromonospora</taxon>
    </lineage>
</organism>
<dbReference type="Proteomes" id="UP000198251">
    <property type="component" value="Chromosome I"/>
</dbReference>
<dbReference type="NCBIfam" id="NF005928">
    <property type="entry name" value="PRK07945.1"/>
    <property type="match status" value="1"/>
</dbReference>
<evidence type="ECO:0000259" key="1">
    <source>
        <dbReference type="SMART" id="SM00481"/>
    </source>
</evidence>
<keyword evidence="2" id="KW-0378">Hydrolase</keyword>
<dbReference type="Pfam" id="PF14716">
    <property type="entry name" value="HHH_8"/>
    <property type="match status" value="1"/>
</dbReference>
<dbReference type="FunFam" id="3.20.20.140:FF:000047">
    <property type="entry name" value="PHP domain-containing protein"/>
    <property type="match status" value="1"/>
</dbReference>
<dbReference type="InterPro" id="IPR050243">
    <property type="entry name" value="PHP_phosphatase"/>
</dbReference>
<dbReference type="PIRSF" id="PIRSF036978">
    <property type="entry name" value="UCP036978_PHPhdr"/>
    <property type="match status" value="1"/>
</dbReference>
<dbReference type="Gene3D" id="3.20.20.140">
    <property type="entry name" value="Metal-dependent hydrolases"/>
    <property type="match status" value="1"/>
</dbReference>
<dbReference type="InterPro" id="IPR003141">
    <property type="entry name" value="Pol/His_phosphatase_N"/>
</dbReference>
<dbReference type="PANTHER" id="PTHR36928:SF1">
    <property type="entry name" value="PHOSPHATASE YCDX-RELATED"/>
    <property type="match status" value="1"/>
</dbReference>
<proteinExistence type="predicted"/>
<dbReference type="InterPro" id="IPR047967">
    <property type="entry name" value="PolX_PHP"/>
</dbReference>
<dbReference type="Gene3D" id="1.10.150.110">
    <property type="entry name" value="DNA polymerase beta, N-terminal domain-like"/>
    <property type="match status" value="1"/>
</dbReference>
<dbReference type="PANTHER" id="PTHR36928">
    <property type="entry name" value="PHOSPHATASE YCDX-RELATED"/>
    <property type="match status" value="1"/>
</dbReference>
<dbReference type="CDD" id="cd07436">
    <property type="entry name" value="PHP_PolX"/>
    <property type="match status" value="1"/>
</dbReference>
<dbReference type="InterPro" id="IPR027421">
    <property type="entry name" value="DNA_pol_lamdba_lyase_dom_sf"/>
</dbReference>